<evidence type="ECO:0000313" key="2">
    <source>
        <dbReference type="EMBL" id="PKW26677.1"/>
    </source>
</evidence>
<feature type="compositionally biased region" description="Basic and acidic residues" evidence="1">
    <location>
        <begin position="107"/>
        <end position="123"/>
    </location>
</feature>
<proteinExistence type="predicted"/>
<name>A0A2N3YIJ7_9MICO</name>
<protein>
    <recommendedName>
        <fullName evidence="4">Replication initiation protein</fullName>
    </recommendedName>
</protein>
<dbReference type="EMBL" id="PJNE01000001">
    <property type="protein sequence ID" value="PKW26677.1"/>
    <property type="molecule type" value="Genomic_DNA"/>
</dbReference>
<reference evidence="2 3" key="1">
    <citation type="submission" date="2017-12" db="EMBL/GenBank/DDBJ databases">
        <title>Sequencing the genomes of 1000 Actinobacteria strains.</title>
        <authorList>
            <person name="Klenk H.-P."/>
        </authorList>
    </citation>
    <scope>NUCLEOTIDE SEQUENCE [LARGE SCALE GENOMIC DNA]</scope>
    <source>
        <strain evidence="2 3">DSM 12806</strain>
    </source>
</reference>
<evidence type="ECO:0008006" key="4">
    <source>
        <dbReference type="Google" id="ProtNLM"/>
    </source>
</evidence>
<evidence type="ECO:0000256" key="1">
    <source>
        <dbReference type="SAM" id="MobiDB-lite"/>
    </source>
</evidence>
<dbReference type="InterPro" id="IPR046828">
    <property type="entry name" value="RepSA"/>
</dbReference>
<accession>A0A2N3YIJ7</accession>
<evidence type="ECO:0000313" key="3">
    <source>
        <dbReference type="Proteomes" id="UP000233781"/>
    </source>
</evidence>
<organism evidence="2 3">
    <name type="scientific">Phycicoccus duodecadis</name>
    <dbReference type="NCBI Taxonomy" id="173053"/>
    <lineage>
        <taxon>Bacteria</taxon>
        <taxon>Bacillati</taxon>
        <taxon>Actinomycetota</taxon>
        <taxon>Actinomycetes</taxon>
        <taxon>Micrococcales</taxon>
        <taxon>Intrasporangiaceae</taxon>
        <taxon>Phycicoccus</taxon>
    </lineage>
</organism>
<keyword evidence="3" id="KW-1185">Reference proteome</keyword>
<sequence>MRPSDVPLDAVQEYAVKERVCIRPLLRRVIDRETGEAALVALPCQSTRESRCPSCAARARTLRMHQCIAGWHLEDEPDIPVRPKEPPRESEAVDDAATTRQGRTTRRRNDAADLPRRPQEDRTIGQVFHAGDGKTYRPSMFITLTLPGYGRIAPGTGTPQNWSDYDYRRAALDALHFPRLLDRWFQNLRRCAGFKVQYFGAVEGQRRLAPHFHVAVRGAIPRAVITQVTRATYHQVWWPQMSSPVYGDVLPVWDGLDYLDPHTGDPLQTWADALTELAEDEDAQPAHVMRFGRQLDVQGLLAGTPDADRSVRYLTKYLTKAVGETYVDQSRDSSYEAHIDRLHDEVRWLPCSPDCANWLRFGVQPRKAGPGLVPGRCLSKAHDREHLGVGGRRVLVSRGWSGKTLADHRADRAAVVREALEAAGIEVESARRMAAEVETPDGTGRFVWAAVVSSGGTSATVLMETVLERRRWREQYEYVKALAGADPPVDNHSATAATSMRRRAG</sequence>
<feature type="region of interest" description="Disordered" evidence="1">
    <location>
        <begin position="76"/>
        <end position="131"/>
    </location>
</feature>
<dbReference type="Pfam" id="PF20199">
    <property type="entry name" value="RepSA"/>
    <property type="match status" value="1"/>
</dbReference>
<feature type="compositionally biased region" description="Basic and acidic residues" evidence="1">
    <location>
        <begin position="79"/>
        <end position="91"/>
    </location>
</feature>
<dbReference type="AlphaFoldDB" id="A0A2N3YIJ7"/>
<dbReference type="Proteomes" id="UP000233781">
    <property type="component" value="Unassembled WGS sequence"/>
</dbReference>
<gene>
    <name evidence="2" type="ORF">ATL31_1494</name>
</gene>
<comment type="caution">
    <text evidence="2">The sequence shown here is derived from an EMBL/GenBank/DDBJ whole genome shotgun (WGS) entry which is preliminary data.</text>
</comment>